<dbReference type="OrthoDB" id="6149413at2759"/>
<dbReference type="EMBL" id="CAJPWZ010003047">
    <property type="protein sequence ID" value="CAG2250301.1"/>
    <property type="molecule type" value="Genomic_DNA"/>
</dbReference>
<name>A0A8S3V9G0_MYTED</name>
<organism evidence="2 3">
    <name type="scientific">Mytilus edulis</name>
    <name type="common">Blue mussel</name>
    <dbReference type="NCBI Taxonomy" id="6550"/>
    <lineage>
        <taxon>Eukaryota</taxon>
        <taxon>Metazoa</taxon>
        <taxon>Spiralia</taxon>
        <taxon>Lophotrochozoa</taxon>
        <taxon>Mollusca</taxon>
        <taxon>Bivalvia</taxon>
        <taxon>Autobranchia</taxon>
        <taxon>Pteriomorphia</taxon>
        <taxon>Mytilida</taxon>
        <taxon>Mytiloidea</taxon>
        <taxon>Mytilidae</taxon>
        <taxon>Mytilinae</taxon>
        <taxon>Mytilus</taxon>
    </lineage>
</organism>
<evidence type="ECO:0008006" key="4">
    <source>
        <dbReference type="Google" id="ProtNLM"/>
    </source>
</evidence>
<accession>A0A8S3V9G0</accession>
<proteinExistence type="predicted"/>
<feature type="transmembrane region" description="Helical" evidence="1">
    <location>
        <begin position="372"/>
        <end position="389"/>
    </location>
</feature>
<keyword evidence="1" id="KW-1133">Transmembrane helix</keyword>
<gene>
    <name evidence="2" type="ORF">MEDL_62019</name>
</gene>
<dbReference type="AlphaFoldDB" id="A0A8S3V9G0"/>
<evidence type="ECO:0000256" key="1">
    <source>
        <dbReference type="SAM" id="Phobius"/>
    </source>
</evidence>
<keyword evidence="1" id="KW-0812">Transmembrane</keyword>
<dbReference type="Gene3D" id="3.40.50.300">
    <property type="entry name" value="P-loop containing nucleotide triphosphate hydrolases"/>
    <property type="match status" value="1"/>
</dbReference>
<evidence type="ECO:0000313" key="2">
    <source>
        <dbReference type="EMBL" id="CAG2250301.1"/>
    </source>
</evidence>
<keyword evidence="3" id="KW-1185">Reference proteome</keyword>
<dbReference type="InterPro" id="IPR027417">
    <property type="entry name" value="P-loop_NTPase"/>
</dbReference>
<dbReference type="SUPFAM" id="SSF52540">
    <property type="entry name" value="P-loop containing nucleoside triphosphate hydrolases"/>
    <property type="match status" value="1"/>
</dbReference>
<sequence length="395" mass="45516">MEYDLSSAEESDDVVPDKTKDTNWKRKLELIKDIRETVGTVKSSNQVLNIAVIGTKGCGKSSFINTVLTSFRKDKWQMYSTVGMNSGTMSSITQHFRSFSAKKDYYKEEHEVLFPTFIDINGLEDENVDFNRAFLRALFNGKIEEEEELTKVLDIYDNNPDNFKKKMLKRSEHLKIDRIIVVTTADPEVPLPVELLKCIREMTNDFKGIPIFGVMTKKDQFERNEKRIKNFLGNLGITEDSFKLIVNYCPDADQKMKYHRTVYPKIDVPVLEIVDQVIRYDRGPLQADWSGFLERNIPILITLFCYPMQIAICLFILLGFLSMYGYIKSGYSTSGNILFITVCVIINIVLSLFLFVLPSIVKKIVRKGVNKWLLVILMVILLSFAGYLCRDVIRH</sequence>
<feature type="transmembrane region" description="Helical" evidence="1">
    <location>
        <begin position="338"/>
        <end position="360"/>
    </location>
</feature>
<reference evidence="2" key="1">
    <citation type="submission" date="2021-03" db="EMBL/GenBank/DDBJ databases">
        <authorList>
            <person name="Bekaert M."/>
        </authorList>
    </citation>
    <scope>NUCLEOTIDE SEQUENCE</scope>
</reference>
<feature type="transmembrane region" description="Helical" evidence="1">
    <location>
        <begin position="306"/>
        <end position="326"/>
    </location>
</feature>
<protein>
    <recommendedName>
        <fullName evidence="4">G domain-containing protein</fullName>
    </recommendedName>
</protein>
<keyword evidence="1" id="KW-0472">Membrane</keyword>
<dbReference type="Proteomes" id="UP000683360">
    <property type="component" value="Unassembled WGS sequence"/>
</dbReference>
<comment type="caution">
    <text evidence="2">The sequence shown here is derived from an EMBL/GenBank/DDBJ whole genome shotgun (WGS) entry which is preliminary data.</text>
</comment>
<evidence type="ECO:0000313" key="3">
    <source>
        <dbReference type="Proteomes" id="UP000683360"/>
    </source>
</evidence>